<accession>A0A9P9DKK1</accession>
<evidence type="ECO:0000313" key="3">
    <source>
        <dbReference type="Proteomes" id="UP000700596"/>
    </source>
</evidence>
<evidence type="ECO:0000256" key="1">
    <source>
        <dbReference type="SAM" id="Phobius"/>
    </source>
</evidence>
<sequence>MHWFPVLIGMYYVPQWLPFPTLAIIAGSLVGLQRNSAYESRERKTAISWKRLRMDLGQRVEPRCSCARVANSSLVRFMG</sequence>
<organism evidence="2 3">
    <name type="scientific">Dendryphion nanum</name>
    <dbReference type="NCBI Taxonomy" id="256645"/>
    <lineage>
        <taxon>Eukaryota</taxon>
        <taxon>Fungi</taxon>
        <taxon>Dikarya</taxon>
        <taxon>Ascomycota</taxon>
        <taxon>Pezizomycotina</taxon>
        <taxon>Dothideomycetes</taxon>
        <taxon>Pleosporomycetidae</taxon>
        <taxon>Pleosporales</taxon>
        <taxon>Torulaceae</taxon>
        <taxon>Dendryphion</taxon>
    </lineage>
</organism>
<proteinExistence type="predicted"/>
<keyword evidence="1" id="KW-1133">Transmembrane helix</keyword>
<reference evidence="2" key="1">
    <citation type="journal article" date="2021" name="Nat. Commun.">
        <title>Genetic determinants of endophytism in the Arabidopsis root mycobiome.</title>
        <authorList>
            <person name="Mesny F."/>
            <person name="Miyauchi S."/>
            <person name="Thiergart T."/>
            <person name="Pickel B."/>
            <person name="Atanasova L."/>
            <person name="Karlsson M."/>
            <person name="Huettel B."/>
            <person name="Barry K.W."/>
            <person name="Haridas S."/>
            <person name="Chen C."/>
            <person name="Bauer D."/>
            <person name="Andreopoulos W."/>
            <person name="Pangilinan J."/>
            <person name="LaButti K."/>
            <person name="Riley R."/>
            <person name="Lipzen A."/>
            <person name="Clum A."/>
            <person name="Drula E."/>
            <person name="Henrissat B."/>
            <person name="Kohler A."/>
            <person name="Grigoriev I.V."/>
            <person name="Martin F.M."/>
            <person name="Hacquard S."/>
        </authorList>
    </citation>
    <scope>NUCLEOTIDE SEQUENCE</scope>
    <source>
        <strain evidence="2">MPI-CAGE-CH-0243</strain>
    </source>
</reference>
<dbReference type="Proteomes" id="UP000700596">
    <property type="component" value="Unassembled WGS sequence"/>
</dbReference>
<feature type="transmembrane region" description="Helical" evidence="1">
    <location>
        <begin position="12"/>
        <end position="32"/>
    </location>
</feature>
<keyword evidence="3" id="KW-1185">Reference proteome</keyword>
<gene>
    <name evidence="2" type="ORF">B0J11DRAFT_533616</name>
</gene>
<keyword evidence="1" id="KW-0812">Transmembrane</keyword>
<protein>
    <submittedName>
        <fullName evidence="2">Uncharacterized protein</fullName>
    </submittedName>
</protein>
<dbReference type="EMBL" id="JAGMWT010000010">
    <property type="protein sequence ID" value="KAH7121180.1"/>
    <property type="molecule type" value="Genomic_DNA"/>
</dbReference>
<evidence type="ECO:0000313" key="2">
    <source>
        <dbReference type="EMBL" id="KAH7121180.1"/>
    </source>
</evidence>
<name>A0A9P9DKK1_9PLEO</name>
<dbReference type="AlphaFoldDB" id="A0A9P9DKK1"/>
<comment type="caution">
    <text evidence="2">The sequence shown here is derived from an EMBL/GenBank/DDBJ whole genome shotgun (WGS) entry which is preliminary data.</text>
</comment>
<keyword evidence="1" id="KW-0472">Membrane</keyword>